<evidence type="ECO:0000313" key="3">
    <source>
        <dbReference type="Proteomes" id="UP000240883"/>
    </source>
</evidence>
<evidence type="ECO:0000256" key="1">
    <source>
        <dbReference type="SAM" id="MobiDB-lite"/>
    </source>
</evidence>
<accession>A0A2T2P7V7</accession>
<dbReference type="AlphaFoldDB" id="A0A2T2P7V7"/>
<keyword evidence="3" id="KW-1185">Reference proteome</keyword>
<protein>
    <submittedName>
        <fullName evidence="2">Uncharacterized protein</fullName>
    </submittedName>
</protein>
<reference evidence="2 3" key="1">
    <citation type="journal article" date="2018" name="Front. Microbiol.">
        <title>Genome-Wide Analysis of Corynespora cassiicola Leaf Fall Disease Putative Effectors.</title>
        <authorList>
            <person name="Lopez D."/>
            <person name="Ribeiro S."/>
            <person name="Label P."/>
            <person name="Fumanal B."/>
            <person name="Venisse J.S."/>
            <person name="Kohler A."/>
            <person name="de Oliveira R.R."/>
            <person name="Labutti K."/>
            <person name="Lipzen A."/>
            <person name="Lail K."/>
            <person name="Bauer D."/>
            <person name="Ohm R.A."/>
            <person name="Barry K.W."/>
            <person name="Spatafora J."/>
            <person name="Grigoriev I.V."/>
            <person name="Martin F.M."/>
            <person name="Pujade-Renaud V."/>
        </authorList>
    </citation>
    <scope>NUCLEOTIDE SEQUENCE [LARGE SCALE GENOMIC DNA]</scope>
    <source>
        <strain evidence="2 3">Philippines</strain>
    </source>
</reference>
<proteinExistence type="predicted"/>
<evidence type="ECO:0000313" key="2">
    <source>
        <dbReference type="EMBL" id="PSN73747.1"/>
    </source>
</evidence>
<gene>
    <name evidence="2" type="ORF">BS50DRAFT_583246</name>
</gene>
<feature type="compositionally biased region" description="Pro residues" evidence="1">
    <location>
        <begin position="274"/>
        <end position="293"/>
    </location>
</feature>
<dbReference type="EMBL" id="KZ678129">
    <property type="protein sequence ID" value="PSN73747.1"/>
    <property type="molecule type" value="Genomic_DNA"/>
</dbReference>
<name>A0A2T2P7V7_CORCC</name>
<feature type="compositionally biased region" description="Basic and acidic residues" evidence="1">
    <location>
        <begin position="55"/>
        <end position="75"/>
    </location>
</feature>
<feature type="region of interest" description="Disordered" evidence="1">
    <location>
        <begin position="198"/>
        <end position="236"/>
    </location>
</feature>
<feature type="region of interest" description="Disordered" evidence="1">
    <location>
        <begin position="43"/>
        <end position="107"/>
    </location>
</feature>
<sequence length="339" mass="34982">MSPASRDGQDGGVLAQLQVNSVVSMAGADCAFGVRRDTDTCGHGCVQEGGMGAGRGEREREREKPGAETEAERARERRKKKTKKHSCEDQGQRRRGSGRGSGGGGRGHGSVWACGALLGASGGGGACRAFGGFGRRTQDAGRMQAERSPYTASTQDAGLAARRKTQTQTQTLDAAGRRTRAAGAVSHWLAWAGAAGAAGLPTPSPSARTPRAALGPLHGSRAAPGPPRTAHDGAPCPSNSLVPSVYHPPYLLSPTAYRLPPTFTASTASTSQLLPPPTDPPPSPPPPPPPTAPSPSAALPARHSVTRHSTATRPLLPPIHSRSVPPIPSHPAPLRLRCF</sequence>
<feature type="compositionally biased region" description="Gly residues" evidence="1">
    <location>
        <begin position="98"/>
        <end position="107"/>
    </location>
</feature>
<organism evidence="2 3">
    <name type="scientific">Corynespora cassiicola Philippines</name>
    <dbReference type="NCBI Taxonomy" id="1448308"/>
    <lineage>
        <taxon>Eukaryota</taxon>
        <taxon>Fungi</taxon>
        <taxon>Dikarya</taxon>
        <taxon>Ascomycota</taxon>
        <taxon>Pezizomycotina</taxon>
        <taxon>Dothideomycetes</taxon>
        <taxon>Pleosporomycetidae</taxon>
        <taxon>Pleosporales</taxon>
        <taxon>Corynesporascaceae</taxon>
        <taxon>Corynespora</taxon>
    </lineage>
</organism>
<feature type="region of interest" description="Disordered" evidence="1">
    <location>
        <begin position="267"/>
        <end position="339"/>
    </location>
</feature>
<dbReference type="Proteomes" id="UP000240883">
    <property type="component" value="Unassembled WGS sequence"/>
</dbReference>